<evidence type="ECO:0000313" key="1">
    <source>
        <dbReference type="EMBL" id="PFJ23906.1"/>
    </source>
</evidence>
<feature type="non-terminal residue" evidence="1">
    <location>
        <position position="1"/>
    </location>
</feature>
<comment type="caution">
    <text evidence="1">The sequence shown here is derived from an EMBL/GenBank/DDBJ whole genome shotgun (WGS) entry which is preliminary data.</text>
</comment>
<dbReference type="Proteomes" id="UP000224003">
    <property type="component" value="Unassembled WGS sequence"/>
</dbReference>
<evidence type="ECO:0000313" key="2">
    <source>
        <dbReference type="Proteomes" id="UP000224003"/>
    </source>
</evidence>
<proteinExistence type="predicted"/>
<gene>
    <name evidence="1" type="ORF">COJ15_36920</name>
</gene>
<dbReference type="EMBL" id="NUVX01000162">
    <property type="protein sequence ID" value="PFJ23906.1"/>
    <property type="molecule type" value="Genomic_DNA"/>
</dbReference>
<accession>A0A9X6ZP81</accession>
<name>A0A9X6ZP81_BACTU</name>
<sequence length="63" mass="7390">YINTGKKRDFLTPKHQIITNQKKKILKRIICFLKAFTTAKKKEVGVNNNRRQKLNTAIKSTEM</sequence>
<protein>
    <submittedName>
        <fullName evidence="1">Uncharacterized protein</fullName>
    </submittedName>
</protein>
<dbReference type="RefSeq" id="WP_218937977.1">
    <property type="nucleotide sequence ID" value="NZ_NUVX01000162.1"/>
</dbReference>
<dbReference type="AlphaFoldDB" id="A0A9X6ZP81"/>
<organism evidence="1 2">
    <name type="scientific">Bacillus thuringiensis</name>
    <dbReference type="NCBI Taxonomy" id="1428"/>
    <lineage>
        <taxon>Bacteria</taxon>
        <taxon>Bacillati</taxon>
        <taxon>Bacillota</taxon>
        <taxon>Bacilli</taxon>
        <taxon>Bacillales</taxon>
        <taxon>Bacillaceae</taxon>
        <taxon>Bacillus</taxon>
        <taxon>Bacillus cereus group</taxon>
    </lineage>
</organism>
<reference evidence="1 2" key="1">
    <citation type="submission" date="2017-09" db="EMBL/GenBank/DDBJ databases">
        <title>Large-scale bioinformatics analysis of Bacillus genomes uncovers conserved roles of natural products in bacterial physiology.</title>
        <authorList>
            <consortium name="Agbiome Team Llc"/>
            <person name="Bleich R.M."/>
            <person name="Grubbs K.J."/>
            <person name="Santa Maria K.C."/>
            <person name="Allen S.E."/>
            <person name="Farag S."/>
            <person name="Shank E.A."/>
            <person name="Bowers A."/>
        </authorList>
    </citation>
    <scope>NUCLEOTIDE SEQUENCE [LARGE SCALE GENOMIC DNA]</scope>
    <source>
        <strain evidence="1 2">AFS085496</strain>
    </source>
</reference>